<name>A0A9P4LZW3_9PEZI</name>
<gene>
    <name evidence="2" type="ORF">K490DRAFT_55940</name>
</gene>
<proteinExistence type="predicted"/>
<evidence type="ECO:0000313" key="3">
    <source>
        <dbReference type="Proteomes" id="UP000799776"/>
    </source>
</evidence>
<protein>
    <submittedName>
        <fullName evidence="2">Uncharacterized protein</fullName>
    </submittedName>
</protein>
<feature type="region of interest" description="Disordered" evidence="1">
    <location>
        <begin position="71"/>
        <end position="100"/>
    </location>
</feature>
<reference evidence="2" key="1">
    <citation type="journal article" date="2020" name="Stud. Mycol.">
        <title>101 Dothideomycetes genomes: a test case for predicting lifestyles and emergence of pathogens.</title>
        <authorList>
            <person name="Haridas S."/>
            <person name="Albert R."/>
            <person name="Binder M."/>
            <person name="Bloem J."/>
            <person name="Labutti K."/>
            <person name="Salamov A."/>
            <person name="Andreopoulos B."/>
            <person name="Baker S."/>
            <person name="Barry K."/>
            <person name="Bills G."/>
            <person name="Bluhm B."/>
            <person name="Cannon C."/>
            <person name="Castanera R."/>
            <person name="Culley D."/>
            <person name="Daum C."/>
            <person name="Ezra D."/>
            <person name="Gonzalez J."/>
            <person name="Henrissat B."/>
            <person name="Kuo A."/>
            <person name="Liang C."/>
            <person name="Lipzen A."/>
            <person name="Lutzoni F."/>
            <person name="Magnuson J."/>
            <person name="Mondo S."/>
            <person name="Nolan M."/>
            <person name="Ohm R."/>
            <person name="Pangilinan J."/>
            <person name="Park H.-J."/>
            <person name="Ramirez L."/>
            <person name="Alfaro M."/>
            <person name="Sun H."/>
            <person name="Tritt A."/>
            <person name="Yoshinaga Y."/>
            <person name="Zwiers L.-H."/>
            <person name="Turgeon B."/>
            <person name="Goodwin S."/>
            <person name="Spatafora J."/>
            <person name="Crous P."/>
            <person name="Grigoriev I."/>
        </authorList>
    </citation>
    <scope>NUCLEOTIDE SEQUENCE</scope>
    <source>
        <strain evidence="2">CBS 121410</strain>
    </source>
</reference>
<feature type="compositionally biased region" description="Basic and acidic residues" evidence="1">
    <location>
        <begin position="83"/>
        <end position="100"/>
    </location>
</feature>
<comment type="caution">
    <text evidence="2">The sequence shown here is derived from an EMBL/GenBank/DDBJ whole genome shotgun (WGS) entry which is preliminary data.</text>
</comment>
<dbReference type="Proteomes" id="UP000799776">
    <property type="component" value="Unassembled WGS sequence"/>
</dbReference>
<dbReference type="AlphaFoldDB" id="A0A9P4LZW3"/>
<evidence type="ECO:0000256" key="1">
    <source>
        <dbReference type="SAM" id="MobiDB-lite"/>
    </source>
</evidence>
<sequence>MNSPPPPYGSWRTEGFGAFRGMGVGPAPPMPPLPPMPVFAGMPAMPPMPNFAGMPPMPAMPHFSMFPSAPAPPPFTGYQTPEAPKKEEAKKKEAAKKEAKTEDAKIPGLALPGGLTVGHTFLYNSHYTSLHIITTPDAKPWDTPGADFSFSIFKADCDWSVAKLLDRLGKKADECVVTECVELGQGKWVKGTSVEGKGDKGKTALRAAGWDEKRGVDRPPVWLVVHKA</sequence>
<dbReference type="EMBL" id="ML978716">
    <property type="protein sequence ID" value="KAF2088531.1"/>
    <property type="molecule type" value="Genomic_DNA"/>
</dbReference>
<organism evidence="2 3">
    <name type="scientific">Saccharata proteae CBS 121410</name>
    <dbReference type="NCBI Taxonomy" id="1314787"/>
    <lineage>
        <taxon>Eukaryota</taxon>
        <taxon>Fungi</taxon>
        <taxon>Dikarya</taxon>
        <taxon>Ascomycota</taxon>
        <taxon>Pezizomycotina</taxon>
        <taxon>Dothideomycetes</taxon>
        <taxon>Dothideomycetes incertae sedis</taxon>
        <taxon>Botryosphaeriales</taxon>
        <taxon>Saccharataceae</taxon>
        <taxon>Saccharata</taxon>
    </lineage>
</organism>
<accession>A0A9P4LZW3</accession>
<dbReference type="OrthoDB" id="10057496at2759"/>
<keyword evidence="3" id="KW-1185">Reference proteome</keyword>
<evidence type="ECO:0000313" key="2">
    <source>
        <dbReference type="EMBL" id="KAF2088531.1"/>
    </source>
</evidence>